<keyword evidence="3" id="KW-1185">Reference proteome</keyword>
<name>A0ABW8XPP7_9CYAN</name>
<dbReference type="EMBL" id="JBFPMW010000026">
    <property type="protein sequence ID" value="MFL9823171.1"/>
    <property type="molecule type" value="Genomic_DNA"/>
</dbReference>
<feature type="region of interest" description="Disordered" evidence="1">
    <location>
        <begin position="24"/>
        <end position="45"/>
    </location>
</feature>
<evidence type="ECO:0000313" key="3">
    <source>
        <dbReference type="Proteomes" id="UP001629223"/>
    </source>
</evidence>
<protein>
    <submittedName>
        <fullName evidence="2">Uncharacterized protein</fullName>
    </submittedName>
</protein>
<dbReference type="RefSeq" id="WP_408037866.1">
    <property type="nucleotide sequence ID" value="NZ_JBFPMW010000026.1"/>
</dbReference>
<proteinExistence type="predicted"/>
<evidence type="ECO:0000313" key="2">
    <source>
        <dbReference type="EMBL" id="MFL9823171.1"/>
    </source>
</evidence>
<comment type="caution">
    <text evidence="2">The sequence shown here is derived from an EMBL/GenBank/DDBJ whole genome shotgun (WGS) entry which is preliminary data.</text>
</comment>
<sequence>MDAKIKPIIRRVLAQKASLESMQELNRVTAKPEKLSRSTPNPQSI</sequence>
<gene>
    <name evidence="2" type="ORF">AB0756_39705</name>
</gene>
<organism evidence="2 3">
    <name type="scientific">Tolypothrix campylonemoides VB511288_2</name>
    <dbReference type="NCBI Taxonomy" id="3232311"/>
    <lineage>
        <taxon>Bacteria</taxon>
        <taxon>Bacillati</taxon>
        <taxon>Cyanobacteriota</taxon>
        <taxon>Cyanophyceae</taxon>
        <taxon>Nostocales</taxon>
        <taxon>Tolypothrichaceae</taxon>
        <taxon>Tolypothrix</taxon>
    </lineage>
</organism>
<evidence type="ECO:0000256" key="1">
    <source>
        <dbReference type="SAM" id="MobiDB-lite"/>
    </source>
</evidence>
<dbReference type="Proteomes" id="UP001629223">
    <property type="component" value="Unassembled WGS sequence"/>
</dbReference>
<accession>A0ABW8XPP7</accession>
<reference evidence="2 3" key="1">
    <citation type="submission" date="2024-07" db="EMBL/GenBank/DDBJ databases">
        <authorList>
            <person name="Tripathy S."/>
        </authorList>
    </citation>
    <scope>NUCLEOTIDE SEQUENCE [LARGE SCALE GENOMIC DNA]</scope>
    <source>
        <strain evidence="2 3">VB511288_2</strain>
    </source>
</reference>